<dbReference type="InterPro" id="IPR031168">
    <property type="entry name" value="G_TrmE"/>
</dbReference>
<dbReference type="SUPFAM" id="SSF116878">
    <property type="entry name" value="TrmE connector domain"/>
    <property type="match status" value="1"/>
</dbReference>
<dbReference type="InterPro" id="IPR025867">
    <property type="entry name" value="MnmE_helical"/>
</dbReference>
<feature type="binding site" evidence="10">
    <location>
        <begin position="280"/>
        <end position="283"/>
    </location>
    <ligand>
        <name>GTP</name>
        <dbReference type="ChEBI" id="CHEBI:37565"/>
    </ligand>
</feature>
<organism evidence="13 14">
    <name type="scientific">Megamonas hypermegale</name>
    <dbReference type="NCBI Taxonomy" id="158847"/>
    <lineage>
        <taxon>Bacteria</taxon>
        <taxon>Bacillati</taxon>
        <taxon>Bacillota</taxon>
        <taxon>Negativicutes</taxon>
        <taxon>Selenomonadales</taxon>
        <taxon>Selenomonadaceae</taxon>
        <taxon>Megamonas</taxon>
    </lineage>
</organism>
<keyword evidence="4 10" id="KW-0479">Metal-binding</keyword>
<dbReference type="GO" id="GO:0030488">
    <property type="term" value="P:tRNA methylation"/>
    <property type="evidence" value="ECO:0007669"/>
    <property type="project" value="TreeGrafter"/>
</dbReference>
<comment type="subcellular location">
    <subcellularLocation>
        <location evidence="10">Cytoplasm</location>
    </subcellularLocation>
</comment>
<evidence type="ECO:0000256" key="5">
    <source>
        <dbReference type="ARBA" id="ARBA00022741"/>
    </source>
</evidence>
<dbReference type="NCBIfam" id="TIGR00231">
    <property type="entry name" value="small_GTP"/>
    <property type="match status" value="1"/>
</dbReference>
<dbReference type="GO" id="GO:0046872">
    <property type="term" value="F:metal ion binding"/>
    <property type="evidence" value="ECO:0007669"/>
    <property type="project" value="UniProtKB-KW"/>
</dbReference>
<dbReference type="CDD" id="cd04164">
    <property type="entry name" value="trmE"/>
    <property type="match status" value="1"/>
</dbReference>
<feature type="binding site" evidence="10">
    <location>
        <position position="236"/>
    </location>
    <ligand>
        <name>K(+)</name>
        <dbReference type="ChEBI" id="CHEBI:29103"/>
    </ligand>
</feature>
<dbReference type="GO" id="GO:0042802">
    <property type="term" value="F:identical protein binding"/>
    <property type="evidence" value="ECO:0007669"/>
    <property type="project" value="UniProtKB-ARBA"/>
</dbReference>
<dbReference type="NCBIfam" id="TIGR00450">
    <property type="entry name" value="mnmE_trmE_thdF"/>
    <property type="match status" value="1"/>
</dbReference>
<evidence type="ECO:0000256" key="8">
    <source>
        <dbReference type="ARBA" id="ARBA00022958"/>
    </source>
</evidence>
<comment type="cofactor">
    <cofactor evidence="10">
        <name>K(+)</name>
        <dbReference type="ChEBI" id="CHEBI:29103"/>
    </cofactor>
    <text evidence="10">Binds 1 potassium ion per subunit.</text>
</comment>
<keyword evidence="5 10" id="KW-0547">Nucleotide-binding</keyword>
<evidence type="ECO:0000256" key="7">
    <source>
        <dbReference type="ARBA" id="ARBA00022842"/>
    </source>
</evidence>
<evidence type="ECO:0000256" key="10">
    <source>
        <dbReference type="HAMAP-Rule" id="MF_00379"/>
    </source>
</evidence>
<feature type="binding site" evidence="10">
    <location>
        <position position="465"/>
    </location>
    <ligand>
        <name>(6S)-5-formyl-5,6,7,8-tetrahydrofolate</name>
        <dbReference type="ChEBI" id="CHEBI:57457"/>
    </ligand>
</feature>
<dbReference type="InterPro" id="IPR027368">
    <property type="entry name" value="MnmE_dom2"/>
</dbReference>
<feature type="binding site" evidence="10">
    <location>
        <position position="255"/>
    </location>
    <ligand>
        <name>K(+)</name>
        <dbReference type="ChEBI" id="CHEBI:29103"/>
    </ligand>
</feature>
<dbReference type="FunFam" id="3.30.1360.120:FF:000003">
    <property type="entry name" value="tRNA modification GTPase MnmE"/>
    <property type="match status" value="1"/>
</dbReference>
<keyword evidence="14" id="KW-1185">Reference proteome</keyword>
<dbReference type="NCBIfam" id="NF003661">
    <property type="entry name" value="PRK05291.1-3"/>
    <property type="match status" value="1"/>
</dbReference>
<proteinExistence type="inferred from homology"/>
<evidence type="ECO:0000256" key="1">
    <source>
        <dbReference type="ARBA" id="ARBA00011043"/>
    </source>
</evidence>
<dbReference type="Gene3D" id="3.30.1360.120">
    <property type="entry name" value="Probable tRNA modification gtpase trme, domain 1"/>
    <property type="match status" value="1"/>
</dbReference>
<feature type="domain" description="TrmE-type G" evidence="12">
    <location>
        <begin position="226"/>
        <end position="386"/>
    </location>
</feature>
<dbReference type="GO" id="GO:0005525">
    <property type="term" value="F:GTP binding"/>
    <property type="evidence" value="ECO:0007669"/>
    <property type="project" value="UniProtKB-UniRule"/>
</dbReference>
<dbReference type="PANTHER" id="PTHR42714:SF2">
    <property type="entry name" value="TRNA MODIFICATION GTPASE GTPBP3, MITOCHONDRIAL"/>
    <property type="match status" value="1"/>
</dbReference>
<dbReference type="InterPro" id="IPR027417">
    <property type="entry name" value="P-loop_NTPase"/>
</dbReference>
<dbReference type="GO" id="GO:0003924">
    <property type="term" value="F:GTPase activity"/>
    <property type="evidence" value="ECO:0007669"/>
    <property type="project" value="UniProtKB-UniRule"/>
</dbReference>
<gene>
    <name evidence="13" type="primary">mnmE_2</name>
    <name evidence="10" type="synonym">mnmE</name>
    <name evidence="10" type="synonym">trmE</name>
    <name evidence="13" type="ORF">SAMEA4364220_01916</name>
</gene>
<sequence length="465" mass="51515">MKDFADNDTIAAIATPPGEGGIGIVRISGENAGFVADKFFKPVKKGFSVIDFKTHQAVYGKVIDDVGNVIDEALCIAMWAPNSYTKENVVEIQSHGGSLVVHRILELALSHGARMAEPGEFTKRAFLNGRLDLSQAQSVMDIIQARTDASLRMAAGHLQGAFSEEIKSMRHDILEIIAHLEASIDFPEDDIEDVAKQEAEEKICKIKDRIDEILKTFHTGRILREGLMTAIIGKPNVGKSSLLNALLREERAIVTDIPGTTRDSLEEYANIKGVPLRIIDTAGIRETQDKVEQIGVEKSVSYLQRADLILALFDISRPLSTEDEEIINMLEGKKGIILLTKKDLPKEIDVDDLKDKLHGDFKYIYISTLNKEGLKDLEDEIVSRVYSGNSGQAEGCFVSNLRQAEALKAAKKHLEECLNTIKMDMAEDFIVIDVRSAWEKLGEITGDTVDEDIIDQIFSQFCIGK</sequence>
<dbReference type="RefSeq" id="WP_027889071.1">
    <property type="nucleotide sequence ID" value="NZ_CALXYH010000002.1"/>
</dbReference>
<evidence type="ECO:0000256" key="3">
    <source>
        <dbReference type="ARBA" id="ARBA00022694"/>
    </source>
</evidence>
<evidence type="ECO:0000256" key="6">
    <source>
        <dbReference type="ARBA" id="ARBA00022801"/>
    </source>
</evidence>
<dbReference type="PROSITE" id="PS51709">
    <property type="entry name" value="G_TRME"/>
    <property type="match status" value="1"/>
</dbReference>
<dbReference type="PANTHER" id="PTHR42714">
    <property type="entry name" value="TRNA MODIFICATION GTPASE GTPBP3"/>
    <property type="match status" value="1"/>
</dbReference>
<evidence type="ECO:0000256" key="11">
    <source>
        <dbReference type="RuleBase" id="RU003313"/>
    </source>
</evidence>
<feature type="binding site" evidence="10">
    <location>
        <position position="257"/>
    </location>
    <ligand>
        <name>K(+)</name>
        <dbReference type="ChEBI" id="CHEBI:29103"/>
    </ligand>
</feature>
<dbReference type="InterPro" id="IPR006073">
    <property type="entry name" value="GTP-bd"/>
</dbReference>
<dbReference type="eggNOG" id="COG0486">
    <property type="taxonomic scope" value="Bacteria"/>
</dbReference>
<feature type="binding site" evidence="10">
    <location>
        <position position="130"/>
    </location>
    <ligand>
        <name>(6S)-5-formyl-5,6,7,8-tetrahydrofolate</name>
        <dbReference type="ChEBI" id="CHEBI:57457"/>
    </ligand>
</feature>
<evidence type="ECO:0000256" key="9">
    <source>
        <dbReference type="ARBA" id="ARBA00023134"/>
    </source>
</evidence>
<feature type="binding site" evidence="10">
    <location>
        <begin position="255"/>
        <end position="261"/>
    </location>
    <ligand>
        <name>GTP</name>
        <dbReference type="ChEBI" id="CHEBI:37565"/>
    </ligand>
</feature>
<feature type="binding site" evidence="10">
    <location>
        <begin position="236"/>
        <end position="241"/>
    </location>
    <ligand>
        <name>GTP</name>
        <dbReference type="ChEBI" id="CHEBI:37565"/>
    </ligand>
</feature>
<comment type="caution">
    <text evidence="10">Lacks conserved residue(s) required for the propagation of feature annotation.</text>
</comment>
<dbReference type="Proteomes" id="UP000215383">
    <property type="component" value="Chromosome 1"/>
</dbReference>
<feature type="binding site" evidence="10">
    <location>
        <position position="261"/>
    </location>
    <ligand>
        <name>Mg(2+)</name>
        <dbReference type="ChEBI" id="CHEBI:18420"/>
    </ligand>
</feature>
<feature type="binding site" evidence="10">
    <location>
        <position position="240"/>
    </location>
    <ligand>
        <name>Mg(2+)</name>
        <dbReference type="ChEBI" id="CHEBI:18420"/>
    </ligand>
</feature>
<keyword evidence="3 10" id="KW-0819">tRNA processing</keyword>
<protein>
    <recommendedName>
        <fullName evidence="10">tRNA modification GTPase MnmE</fullName>
        <ecNumber evidence="10">3.6.-.-</ecNumber>
    </recommendedName>
</protein>
<dbReference type="EC" id="3.6.-.-" evidence="10"/>
<name>A0A239U208_9FIRM</name>
<dbReference type="SUPFAM" id="SSF52540">
    <property type="entry name" value="P-loop containing nucleoside triphosphate hydrolases"/>
    <property type="match status" value="1"/>
</dbReference>
<evidence type="ECO:0000313" key="14">
    <source>
        <dbReference type="Proteomes" id="UP000215383"/>
    </source>
</evidence>
<dbReference type="FunFam" id="3.40.50.300:FF:000494">
    <property type="entry name" value="tRNA modification GTPase MnmE"/>
    <property type="match status" value="1"/>
</dbReference>
<dbReference type="GO" id="GO:0005829">
    <property type="term" value="C:cytosol"/>
    <property type="evidence" value="ECO:0007669"/>
    <property type="project" value="TreeGrafter"/>
</dbReference>
<dbReference type="InterPro" id="IPR027266">
    <property type="entry name" value="TrmE/GcvT-like"/>
</dbReference>
<dbReference type="InterPro" id="IPR005225">
    <property type="entry name" value="Small_GTP-bd"/>
</dbReference>
<dbReference type="Pfam" id="PF10396">
    <property type="entry name" value="TrmE_N"/>
    <property type="match status" value="1"/>
</dbReference>
<feature type="binding site" evidence="10">
    <location>
        <position position="26"/>
    </location>
    <ligand>
        <name>(6S)-5-formyl-5,6,7,8-tetrahydrofolate</name>
        <dbReference type="ChEBI" id="CHEBI:57457"/>
    </ligand>
</feature>
<accession>A0A239U208</accession>
<dbReference type="AlphaFoldDB" id="A0A239U208"/>
<evidence type="ECO:0000313" key="13">
    <source>
        <dbReference type="EMBL" id="SNV04030.1"/>
    </source>
</evidence>
<dbReference type="InterPro" id="IPR004520">
    <property type="entry name" value="GTPase_MnmE"/>
</dbReference>
<dbReference type="Pfam" id="PF01926">
    <property type="entry name" value="MMR_HSR1"/>
    <property type="match status" value="1"/>
</dbReference>
<comment type="function">
    <text evidence="10">Exhibits a very high intrinsic GTPase hydrolysis rate. Involved in the addition of a carboxymethylaminomethyl (cmnm) group at the wobble position (U34) of certain tRNAs, forming tRNA-cmnm(5)s(2)U34.</text>
</comment>
<keyword evidence="9 10" id="KW-0342">GTP-binding</keyword>
<dbReference type="Gene3D" id="3.40.50.300">
    <property type="entry name" value="P-loop containing nucleotide triphosphate hydrolases"/>
    <property type="match status" value="1"/>
</dbReference>
<dbReference type="PRINTS" id="PR00326">
    <property type="entry name" value="GTP1OBG"/>
</dbReference>
<evidence type="ECO:0000256" key="4">
    <source>
        <dbReference type="ARBA" id="ARBA00022723"/>
    </source>
</evidence>
<keyword evidence="2 10" id="KW-0963">Cytoplasm</keyword>
<dbReference type="Pfam" id="PF12631">
    <property type="entry name" value="MnmE_helical"/>
    <property type="match status" value="1"/>
</dbReference>
<keyword evidence="7 10" id="KW-0460">Magnesium</keyword>
<dbReference type="GO" id="GO:0002098">
    <property type="term" value="P:tRNA wobble uridine modification"/>
    <property type="evidence" value="ECO:0007669"/>
    <property type="project" value="TreeGrafter"/>
</dbReference>
<comment type="subunit">
    <text evidence="10">Homodimer. Heterotetramer of two MnmE and two MnmG subunits.</text>
</comment>
<dbReference type="Gene3D" id="1.20.120.430">
    <property type="entry name" value="tRNA modification GTPase MnmE domain 2"/>
    <property type="match status" value="1"/>
</dbReference>
<feature type="binding site" evidence="10">
    <location>
        <position position="91"/>
    </location>
    <ligand>
        <name>(6S)-5-formyl-5,6,7,8-tetrahydrofolate</name>
        <dbReference type="ChEBI" id="CHEBI:57457"/>
    </ligand>
</feature>
<keyword evidence="6 10" id="KW-0378">Hydrolase</keyword>
<reference evidence="13 14" key="1">
    <citation type="submission" date="2017-06" db="EMBL/GenBank/DDBJ databases">
        <authorList>
            <consortium name="Pathogen Informatics"/>
        </authorList>
    </citation>
    <scope>NUCLEOTIDE SEQUENCE [LARGE SCALE GENOMIC DNA]</scope>
    <source>
        <strain evidence="13 14">NCTC10570</strain>
    </source>
</reference>
<dbReference type="HAMAP" id="MF_00379">
    <property type="entry name" value="GTPase_MnmE"/>
    <property type="match status" value="1"/>
</dbReference>
<dbReference type="InterPro" id="IPR018948">
    <property type="entry name" value="GTP-bd_TrmE_N"/>
</dbReference>
<dbReference type="EMBL" id="LT906446">
    <property type="protein sequence ID" value="SNV04030.1"/>
    <property type="molecule type" value="Genomic_DNA"/>
</dbReference>
<comment type="similarity">
    <text evidence="1 10 11">Belongs to the TRAFAC class TrmE-Era-EngA-EngB-Septin-like GTPase superfamily. TrmE GTPase family.</text>
</comment>
<keyword evidence="8 10" id="KW-0630">Potassium</keyword>
<dbReference type="CDD" id="cd14858">
    <property type="entry name" value="TrmE_N"/>
    <property type="match status" value="1"/>
</dbReference>
<evidence type="ECO:0000259" key="12">
    <source>
        <dbReference type="PROSITE" id="PS51709"/>
    </source>
</evidence>
<dbReference type="GeneID" id="78507903"/>
<feature type="binding site" evidence="10">
    <location>
        <position position="260"/>
    </location>
    <ligand>
        <name>K(+)</name>
        <dbReference type="ChEBI" id="CHEBI:29103"/>
    </ligand>
</feature>
<evidence type="ECO:0000256" key="2">
    <source>
        <dbReference type="ARBA" id="ARBA00022490"/>
    </source>
</evidence>
<dbReference type="OrthoDB" id="9805918at2"/>